<gene>
    <name evidence="1" type="ORF">ARMGADRAFT_1039854</name>
</gene>
<dbReference type="Proteomes" id="UP000217790">
    <property type="component" value="Unassembled WGS sequence"/>
</dbReference>
<sequence>MYLMSSLHGTVQCVENDGDGSSFSWHRYEGANFVVRRTAAEKTSHRLFLHIRDHCINRQRENLVQPQCWRVLLFQMSQDSEGCDGFFFPKSRTRRECGYVEISHAATHREQCRPYATPEKPVPTFFYAAKSGERLSVTGVMLDQTTRSRRA</sequence>
<proteinExistence type="predicted"/>
<organism evidence="1 2">
    <name type="scientific">Armillaria gallica</name>
    <name type="common">Bulbous honey fungus</name>
    <name type="synonym">Armillaria bulbosa</name>
    <dbReference type="NCBI Taxonomy" id="47427"/>
    <lineage>
        <taxon>Eukaryota</taxon>
        <taxon>Fungi</taxon>
        <taxon>Dikarya</taxon>
        <taxon>Basidiomycota</taxon>
        <taxon>Agaricomycotina</taxon>
        <taxon>Agaricomycetes</taxon>
        <taxon>Agaricomycetidae</taxon>
        <taxon>Agaricales</taxon>
        <taxon>Marasmiineae</taxon>
        <taxon>Physalacriaceae</taxon>
        <taxon>Armillaria</taxon>
    </lineage>
</organism>
<dbReference type="InParanoid" id="A0A2H3CVB2"/>
<evidence type="ECO:0000313" key="2">
    <source>
        <dbReference type="Proteomes" id="UP000217790"/>
    </source>
</evidence>
<dbReference type="AlphaFoldDB" id="A0A2H3CVB2"/>
<protein>
    <submittedName>
        <fullName evidence="1">Uncharacterized protein</fullName>
    </submittedName>
</protein>
<evidence type="ECO:0000313" key="1">
    <source>
        <dbReference type="EMBL" id="PBK80697.1"/>
    </source>
</evidence>
<dbReference type="EMBL" id="KZ293741">
    <property type="protein sequence ID" value="PBK80697.1"/>
    <property type="molecule type" value="Genomic_DNA"/>
</dbReference>
<name>A0A2H3CVB2_ARMGA</name>
<keyword evidence="2" id="KW-1185">Reference proteome</keyword>
<reference evidence="2" key="1">
    <citation type="journal article" date="2017" name="Nat. Ecol. Evol.">
        <title>Genome expansion and lineage-specific genetic innovations in the forest pathogenic fungi Armillaria.</title>
        <authorList>
            <person name="Sipos G."/>
            <person name="Prasanna A.N."/>
            <person name="Walter M.C."/>
            <person name="O'Connor E."/>
            <person name="Balint B."/>
            <person name="Krizsan K."/>
            <person name="Kiss B."/>
            <person name="Hess J."/>
            <person name="Varga T."/>
            <person name="Slot J."/>
            <person name="Riley R."/>
            <person name="Boka B."/>
            <person name="Rigling D."/>
            <person name="Barry K."/>
            <person name="Lee J."/>
            <person name="Mihaltcheva S."/>
            <person name="LaButti K."/>
            <person name="Lipzen A."/>
            <person name="Waldron R."/>
            <person name="Moloney N.M."/>
            <person name="Sperisen C."/>
            <person name="Kredics L."/>
            <person name="Vagvoelgyi C."/>
            <person name="Patrignani A."/>
            <person name="Fitzpatrick D."/>
            <person name="Nagy I."/>
            <person name="Doyle S."/>
            <person name="Anderson J.B."/>
            <person name="Grigoriev I.V."/>
            <person name="Gueldener U."/>
            <person name="Muensterkoetter M."/>
            <person name="Nagy L.G."/>
        </authorList>
    </citation>
    <scope>NUCLEOTIDE SEQUENCE [LARGE SCALE GENOMIC DNA]</scope>
    <source>
        <strain evidence="2">Ar21-2</strain>
    </source>
</reference>
<accession>A0A2H3CVB2</accession>